<organism evidence="2 3">
    <name type="scientific">Nocardia seriolae</name>
    <dbReference type="NCBI Taxonomy" id="37332"/>
    <lineage>
        <taxon>Bacteria</taxon>
        <taxon>Bacillati</taxon>
        <taxon>Actinomycetota</taxon>
        <taxon>Actinomycetes</taxon>
        <taxon>Mycobacteriales</taxon>
        <taxon>Nocardiaceae</taxon>
        <taxon>Nocardia</taxon>
    </lineage>
</organism>
<evidence type="ECO:0000313" key="2">
    <source>
        <dbReference type="EMBL" id="APA98964.1"/>
    </source>
</evidence>
<feature type="transmembrane region" description="Helical" evidence="1">
    <location>
        <begin position="141"/>
        <end position="164"/>
    </location>
</feature>
<protein>
    <submittedName>
        <fullName evidence="2">Uncharacterized protein</fullName>
    </submittedName>
</protein>
<dbReference type="GeneID" id="93375037"/>
<name>A0ABC8AXV9_9NOCA</name>
<dbReference type="KEGG" id="nsr:NS506_04918"/>
<keyword evidence="1" id="KW-0812">Transmembrane</keyword>
<gene>
    <name evidence="2" type="ORF">NS506_04918</name>
</gene>
<dbReference type="Proteomes" id="UP000180166">
    <property type="component" value="Chromosome"/>
</dbReference>
<dbReference type="RefSeq" id="WP_033087065.1">
    <property type="nucleotide sequence ID" value="NZ_AP017900.1"/>
</dbReference>
<dbReference type="AlphaFoldDB" id="A0ABC8AXV9"/>
<reference evidence="2 3" key="1">
    <citation type="submission" date="2016-10" db="EMBL/GenBank/DDBJ databases">
        <title>Genome sequence of Nocardia seriolae strain EM150506, isolated from Anguila japonica.</title>
        <authorList>
            <person name="Han H.-J."/>
        </authorList>
    </citation>
    <scope>NUCLEOTIDE SEQUENCE [LARGE SCALE GENOMIC DNA]</scope>
    <source>
        <strain evidence="2 3">EM150506</strain>
    </source>
</reference>
<evidence type="ECO:0000256" key="1">
    <source>
        <dbReference type="SAM" id="Phobius"/>
    </source>
</evidence>
<evidence type="ECO:0000313" key="3">
    <source>
        <dbReference type="Proteomes" id="UP000180166"/>
    </source>
</evidence>
<dbReference type="EMBL" id="CP017839">
    <property type="protein sequence ID" value="APA98964.1"/>
    <property type="molecule type" value="Genomic_DNA"/>
</dbReference>
<dbReference type="Pfam" id="PF20381">
    <property type="entry name" value="Rv1476"/>
    <property type="match status" value="1"/>
</dbReference>
<sequence length="181" mass="19499">MTVSRASVFTPVKAELPPNTNLNSIIADLADDHVAAPAGRDQEALAAIAADAREHGIALDIVVVQGNPGIEANLRDLANEVGKIEHGTVVVFSDDWVGTYSEQFTRGHLEWAEDKAKYRGPDHTVEAARVFVDRLEQPETVSWTVITLVLLGVLIAVIGGLYVVKTRRAVPGERSSRTPVA</sequence>
<accession>A0ABC8AXV9</accession>
<keyword evidence="1" id="KW-1133">Transmembrane helix</keyword>
<keyword evidence="1" id="KW-0472">Membrane</keyword>
<proteinExistence type="predicted"/>
<dbReference type="InterPro" id="IPR046498">
    <property type="entry name" value="Rv1476-like"/>
</dbReference>